<name>A0AAV0BGG2_PHAPC</name>
<accession>A0AAV0BGG2</accession>
<evidence type="ECO:0000313" key="2">
    <source>
        <dbReference type="EMBL" id="CAH7686055.1"/>
    </source>
</evidence>
<feature type="region of interest" description="Disordered" evidence="1">
    <location>
        <begin position="96"/>
        <end position="115"/>
    </location>
</feature>
<gene>
    <name evidence="2" type="ORF">PPACK8108_LOCUS20656</name>
</gene>
<organism evidence="2 3">
    <name type="scientific">Phakopsora pachyrhizi</name>
    <name type="common">Asian soybean rust disease fungus</name>
    <dbReference type="NCBI Taxonomy" id="170000"/>
    <lineage>
        <taxon>Eukaryota</taxon>
        <taxon>Fungi</taxon>
        <taxon>Dikarya</taxon>
        <taxon>Basidiomycota</taxon>
        <taxon>Pucciniomycotina</taxon>
        <taxon>Pucciniomycetes</taxon>
        <taxon>Pucciniales</taxon>
        <taxon>Phakopsoraceae</taxon>
        <taxon>Phakopsora</taxon>
    </lineage>
</organism>
<dbReference type="EMBL" id="CALTRL010005769">
    <property type="protein sequence ID" value="CAH7686055.1"/>
    <property type="molecule type" value="Genomic_DNA"/>
</dbReference>
<reference evidence="2" key="1">
    <citation type="submission" date="2022-06" db="EMBL/GenBank/DDBJ databases">
        <authorList>
            <consortium name="SYNGENTA / RWTH Aachen University"/>
        </authorList>
    </citation>
    <scope>NUCLEOTIDE SEQUENCE</scope>
</reference>
<protein>
    <submittedName>
        <fullName evidence="2">Uncharacterized protein</fullName>
    </submittedName>
</protein>
<proteinExistence type="predicted"/>
<dbReference type="Proteomes" id="UP001153365">
    <property type="component" value="Unassembled WGS sequence"/>
</dbReference>
<evidence type="ECO:0000313" key="3">
    <source>
        <dbReference type="Proteomes" id="UP001153365"/>
    </source>
</evidence>
<comment type="caution">
    <text evidence="2">The sequence shown here is derived from an EMBL/GenBank/DDBJ whole genome shotgun (WGS) entry which is preliminary data.</text>
</comment>
<dbReference type="AlphaFoldDB" id="A0AAV0BGG2"/>
<evidence type="ECO:0000256" key="1">
    <source>
        <dbReference type="SAM" id="MobiDB-lite"/>
    </source>
</evidence>
<keyword evidence="3" id="KW-1185">Reference proteome</keyword>
<sequence length="115" mass="12438">MPRPRSNNLLAPFSLISSLPSNIGPPPSPHSSLSSVLSDFNTESADWMDGTNGFTASAKFKAFRVSKVKCKFSEHTETTGPLVWCNPTTKAYGYELPIPRTPTEDMDSGVSSKGE</sequence>